<dbReference type="Gene3D" id="3.40.605.10">
    <property type="entry name" value="Aldehyde Dehydrogenase, Chain A, domain 1"/>
    <property type="match status" value="1"/>
</dbReference>
<reference evidence="5" key="1">
    <citation type="journal article" date="2019" name="G3 (Bethesda)">
        <title>Genome Assemblies of Two Rare Opportunistic Yeast Pathogens: Diutina rugosa (syn. Candida rugosa) and Trichomonascus ciferrii (syn. Candida ciferrii).</title>
        <authorList>
            <person name="Mixao V."/>
            <person name="Saus E."/>
            <person name="Hansen A.P."/>
            <person name="Lass-Florl C."/>
            <person name="Gabaldon T."/>
        </authorList>
    </citation>
    <scope>NUCLEOTIDE SEQUENCE</scope>
    <source>
        <strain evidence="5">CBS 4856</strain>
    </source>
</reference>
<dbReference type="Pfam" id="PF00171">
    <property type="entry name" value="Aldedh"/>
    <property type="match status" value="1"/>
</dbReference>
<dbReference type="PANTHER" id="PTHR43353">
    <property type="entry name" value="SUCCINATE-SEMIALDEHYDE DEHYDROGENASE, MITOCHONDRIAL"/>
    <property type="match status" value="1"/>
</dbReference>
<evidence type="ECO:0000313" key="6">
    <source>
        <dbReference type="Proteomes" id="UP000761534"/>
    </source>
</evidence>
<comment type="pathway">
    <text evidence="1">Amino-acid degradation; 4-aminobutanoate degradation.</text>
</comment>
<dbReference type="InterPro" id="IPR016162">
    <property type="entry name" value="Ald_DH_N"/>
</dbReference>
<dbReference type="CDD" id="cd07103">
    <property type="entry name" value="ALDH_F5_SSADH_GabD"/>
    <property type="match status" value="1"/>
</dbReference>
<name>A0A642V919_9ASCO</name>
<proteinExistence type="inferred from homology"/>
<dbReference type="EMBL" id="SWFS01000093">
    <property type="protein sequence ID" value="KAA8916630.1"/>
    <property type="molecule type" value="Genomic_DNA"/>
</dbReference>
<gene>
    <name evidence="5" type="ORF">TRICI_001256</name>
</gene>
<comment type="similarity">
    <text evidence="2">Belongs to the aldehyde dehydrogenase family.</text>
</comment>
<dbReference type="GO" id="GO:0009450">
    <property type="term" value="P:gamma-aminobutyric acid catabolic process"/>
    <property type="evidence" value="ECO:0007669"/>
    <property type="project" value="TreeGrafter"/>
</dbReference>
<evidence type="ECO:0000313" key="5">
    <source>
        <dbReference type="EMBL" id="KAA8916630.1"/>
    </source>
</evidence>
<comment type="caution">
    <text evidence="5">The sequence shown here is derived from an EMBL/GenBank/DDBJ whole genome shotgun (WGS) entry which is preliminary data.</text>
</comment>
<dbReference type="Gene3D" id="3.40.309.10">
    <property type="entry name" value="Aldehyde Dehydrogenase, Chain A, domain 2"/>
    <property type="match status" value="1"/>
</dbReference>
<dbReference type="Proteomes" id="UP000761534">
    <property type="component" value="Unassembled WGS sequence"/>
</dbReference>
<keyword evidence="3" id="KW-0560">Oxidoreductase</keyword>
<feature type="domain" description="Aldehyde dehydrogenase" evidence="4">
    <location>
        <begin position="31"/>
        <end position="495"/>
    </location>
</feature>
<dbReference type="FunFam" id="3.40.309.10:FF:000004">
    <property type="entry name" value="Succinate-semialdehyde dehydrogenase I"/>
    <property type="match status" value="1"/>
</dbReference>
<dbReference type="PANTHER" id="PTHR43353:SF7">
    <property type="entry name" value="SUCCINATE SEMIALDEHYDE DEHYDROGENASE (EUROFUNG)"/>
    <property type="match status" value="1"/>
</dbReference>
<dbReference type="SUPFAM" id="SSF53720">
    <property type="entry name" value="ALDH-like"/>
    <property type="match status" value="1"/>
</dbReference>
<dbReference type="FunFam" id="3.40.605.10:FF:000007">
    <property type="entry name" value="NAD/NADP-dependent betaine aldehyde dehydrogenase"/>
    <property type="match status" value="1"/>
</dbReference>
<dbReference type="VEuPathDB" id="FungiDB:TRICI_001256"/>
<organism evidence="5 6">
    <name type="scientific">Trichomonascus ciferrii</name>
    <dbReference type="NCBI Taxonomy" id="44093"/>
    <lineage>
        <taxon>Eukaryota</taxon>
        <taxon>Fungi</taxon>
        <taxon>Dikarya</taxon>
        <taxon>Ascomycota</taxon>
        <taxon>Saccharomycotina</taxon>
        <taxon>Dipodascomycetes</taxon>
        <taxon>Dipodascales</taxon>
        <taxon>Trichomonascaceae</taxon>
        <taxon>Trichomonascus</taxon>
        <taxon>Trichomonascus ciferrii complex</taxon>
    </lineage>
</organism>
<dbReference type="InterPro" id="IPR016161">
    <property type="entry name" value="Ald_DH/histidinol_DH"/>
</dbReference>
<accession>A0A642V919</accession>
<dbReference type="AlphaFoldDB" id="A0A642V919"/>
<sequence>MAQLKSLPIKLDDPALVETSLNGCYVDGKFVTASGPTFNVVDPGSAEVWATMKSATKADVDVAVKSAEKAFQKYRRVPARERARLILTWDSLIRRNKEDIARVVVLETGKPYTEALGEVEYALTFSWWMAGEAERQHGSTIEGANPNNRFITTKQPVGVVAALTPWNFPVALVVRKAATALAAGCTVVSKPSPETPLSTLMIAQLATQAGFPAGCFNVLPCDAKHTPEIGKSLCEHSIVQKVSFTGSSPIGKLLSQQCANTTLKKVTLELGGNGPFIIFEDADLDRAVSALMQCKFRHAGQTCVCAQRVFVHKSISEKVTAELAKRISETLRLGHGFTEGVTLGPLTTSRSVEKAKKHVEDAVSKGAKLVLGGDRDTSAGNGYFFQPTLLTGMKDDMLISSEETFAPVLALYEFENEEEVLSRANDTDMGLTSYFFTQDADRIWRVFEAIETGNVGINTGMTTSAEAPFGGWHDSGLGKEAGMNYGISEYLKVKTATWNVNFSS</sequence>
<evidence type="ECO:0000256" key="2">
    <source>
        <dbReference type="ARBA" id="ARBA00009986"/>
    </source>
</evidence>
<keyword evidence="6" id="KW-1185">Reference proteome</keyword>
<evidence type="ECO:0000256" key="1">
    <source>
        <dbReference type="ARBA" id="ARBA00005176"/>
    </source>
</evidence>
<protein>
    <recommendedName>
        <fullName evidence="4">Aldehyde dehydrogenase domain-containing protein</fullName>
    </recommendedName>
</protein>
<dbReference type="InterPro" id="IPR016163">
    <property type="entry name" value="Ald_DH_C"/>
</dbReference>
<dbReference type="InterPro" id="IPR050740">
    <property type="entry name" value="Aldehyde_DH_Superfamily"/>
</dbReference>
<dbReference type="InterPro" id="IPR015590">
    <property type="entry name" value="Aldehyde_DH_dom"/>
</dbReference>
<evidence type="ECO:0000256" key="3">
    <source>
        <dbReference type="ARBA" id="ARBA00023002"/>
    </source>
</evidence>
<dbReference type="OrthoDB" id="310895at2759"/>
<evidence type="ECO:0000259" key="4">
    <source>
        <dbReference type="Pfam" id="PF00171"/>
    </source>
</evidence>
<dbReference type="GO" id="GO:0005737">
    <property type="term" value="C:cytoplasm"/>
    <property type="evidence" value="ECO:0007669"/>
    <property type="project" value="TreeGrafter"/>
</dbReference>
<dbReference type="GO" id="GO:0004777">
    <property type="term" value="F:succinate-semialdehyde dehydrogenase (NAD+) activity"/>
    <property type="evidence" value="ECO:0007669"/>
    <property type="project" value="TreeGrafter"/>
</dbReference>